<protein>
    <submittedName>
        <fullName evidence="1">Uncharacterized protein</fullName>
    </submittedName>
</protein>
<sequence length="145" mass="15935">MIGRHFAHSFFDQETVETPRETLRELVQDAAILSLTDDITTDVRTRWAQDDATFASARRMSPDASATLASTLRWLLAHHPETASVTYGVIAFTARGQFEIPTTFTAGWLASNIIWGGGNQEPLPDGLDINAFVQAATTDEALKQL</sequence>
<reference evidence="1 2" key="1">
    <citation type="journal article" date="2019" name="Int. J. Syst. Evol. Microbiol.">
        <title>The Global Catalogue of Microorganisms (GCM) 10K type strain sequencing project: providing services to taxonomists for standard genome sequencing and annotation.</title>
        <authorList>
            <consortium name="The Broad Institute Genomics Platform"/>
            <consortium name="The Broad Institute Genome Sequencing Center for Infectious Disease"/>
            <person name="Wu L."/>
            <person name="Ma J."/>
        </authorList>
    </citation>
    <scope>NUCLEOTIDE SEQUENCE [LARGE SCALE GENOMIC DNA]</scope>
    <source>
        <strain evidence="1 2">JCM 14559</strain>
    </source>
</reference>
<proteinExistence type="predicted"/>
<dbReference type="EMBL" id="BAAANS010000072">
    <property type="protein sequence ID" value="GAA2120281.1"/>
    <property type="molecule type" value="Genomic_DNA"/>
</dbReference>
<evidence type="ECO:0000313" key="2">
    <source>
        <dbReference type="Proteomes" id="UP001500897"/>
    </source>
</evidence>
<dbReference type="RefSeq" id="WP_344558036.1">
    <property type="nucleotide sequence ID" value="NZ_BAAANS010000072.1"/>
</dbReference>
<dbReference type="Proteomes" id="UP001500897">
    <property type="component" value="Unassembled WGS sequence"/>
</dbReference>
<comment type="caution">
    <text evidence="1">The sequence shown here is derived from an EMBL/GenBank/DDBJ whole genome shotgun (WGS) entry which is preliminary data.</text>
</comment>
<evidence type="ECO:0000313" key="1">
    <source>
        <dbReference type="EMBL" id="GAA2120281.1"/>
    </source>
</evidence>
<name>A0ABN2Y0A7_9ACTN</name>
<organism evidence="1 2">
    <name type="scientific">Kitasatospora saccharophila</name>
    <dbReference type="NCBI Taxonomy" id="407973"/>
    <lineage>
        <taxon>Bacteria</taxon>
        <taxon>Bacillati</taxon>
        <taxon>Actinomycetota</taxon>
        <taxon>Actinomycetes</taxon>
        <taxon>Kitasatosporales</taxon>
        <taxon>Streptomycetaceae</taxon>
        <taxon>Kitasatospora</taxon>
    </lineage>
</organism>
<gene>
    <name evidence="1" type="ORF">GCM10009759_68980</name>
</gene>
<keyword evidence="2" id="KW-1185">Reference proteome</keyword>
<accession>A0ABN2Y0A7</accession>